<dbReference type="Pfam" id="PF01556">
    <property type="entry name" value="DnaJ_C"/>
    <property type="match status" value="1"/>
</dbReference>
<dbReference type="FunFam" id="1.10.287.110:FF:000034">
    <property type="entry name" value="Chaperone protein DnaJ"/>
    <property type="match status" value="1"/>
</dbReference>
<gene>
    <name evidence="12 16" type="primary">dnaJ</name>
    <name evidence="16" type="ORF">KL86DPRO_20463</name>
</gene>
<feature type="domain" description="J" evidence="14">
    <location>
        <begin position="6"/>
        <end position="71"/>
    </location>
</feature>
<comment type="domain">
    <text evidence="12">The J domain is necessary and sufficient to stimulate DnaK ATPase activity. Zinc center 1 plays an important role in the autonomous, DnaK-independent chaperone activity of DnaJ. Zinc center 2 is essential for interaction with DnaK and for DnaJ activity.</text>
</comment>
<dbReference type="HAMAP" id="MF_01152">
    <property type="entry name" value="DnaJ"/>
    <property type="match status" value="1"/>
</dbReference>
<dbReference type="GO" id="GO:0005524">
    <property type="term" value="F:ATP binding"/>
    <property type="evidence" value="ECO:0007669"/>
    <property type="project" value="InterPro"/>
</dbReference>
<dbReference type="InterPro" id="IPR036410">
    <property type="entry name" value="HSP_DnaJ_Cys-rich_dom_sf"/>
</dbReference>
<dbReference type="GO" id="GO:0008270">
    <property type="term" value="F:zinc ion binding"/>
    <property type="evidence" value="ECO:0007669"/>
    <property type="project" value="UniProtKB-UniRule"/>
</dbReference>
<keyword evidence="7 12" id="KW-0346">Stress response</keyword>
<dbReference type="FunFam" id="2.10.230.10:FF:000002">
    <property type="entry name" value="Molecular chaperone DnaJ"/>
    <property type="match status" value="1"/>
</dbReference>
<comment type="similarity">
    <text evidence="10 12">Belongs to the DnaJ family.</text>
</comment>
<evidence type="ECO:0000259" key="14">
    <source>
        <dbReference type="PROSITE" id="PS50076"/>
    </source>
</evidence>
<dbReference type="Pfam" id="PF00684">
    <property type="entry name" value="DnaJ_CXXCXGXG"/>
    <property type="match status" value="1"/>
</dbReference>
<comment type="subunit">
    <text evidence="12">Homodimer.</text>
</comment>
<comment type="caution">
    <text evidence="12">Lacks conserved residue(s) required for the propagation of feature annotation.</text>
</comment>
<keyword evidence="8 12" id="KW-0143">Chaperone</keyword>
<dbReference type="NCBIfam" id="NF008035">
    <property type="entry name" value="PRK10767.1"/>
    <property type="match status" value="1"/>
</dbReference>
<dbReference type="PROSITE" id="PS00636">
    <property type="entry name" value="DNAJ_1"/>
    <property type="match status" value="1"/>
</dbReference>
<dbReference type="InterPro" id="IPR036869">
    <property type="entry name" value="J_dom_sf"/>
</dbReference>
<keyword evidence="6 12" id="KW-0862">Zinc</keyword>
<feature type="binding site" evidence="12">
    <location>
        <position position="165"/>
    </location>
    <ligand>
        <name>Zn(2+)</name>
        <dbReference type="ChEBI" id="CHEBI:29105"/>
        <label>2</label>
    </ligand>
</feature>
<evidence type="ECO:0000256" key="2">
    <source>
        <dbReference type="ARBA" id="ARBA00022705"/>
    </source>
</evidence>
<evidence type="ECO:0000256" key="9">
    <source>
        <dbReference type="ARBA" id="ARBA00053423"/>
    </source>
</evidence>
<comment type="subcellular location">
    <subcellularLocation>
        <location evidence="12">Cytoplasm</location>
    </subcellularLocation>
</comment>
<evidence type="ECO:0000256" key="4">
    <source>
        <dbReference type="ARBA" id="ARBA00022737"/>
    </source>
</evidence>
<dbReference type="NCBIfam" id="TIGR02349">
    <property type="entry name" value="DnaJ_bact"/>
    <property type="match status" value="1"/>
</dbReference>
<dbReference type="GO" id="GO:0051082">
    <property type="term" value="F:unfolded protein binding"/>
    <property type="evidence" value="ECO:0007669"/>
    <property type="project" value="UniProtKB-UniRule"/>
</dbReference>
<dbReference type="CDD" id="cd06257">
    <property type="entry name" value="DnaJ"/>
    <property type="match status" value="1"/>
</dbReference>
<dbReference type="PANTHER" id="PTHR43096">
    <property type="entry name" value="DNAJ HOMOLOG 1, MITOCHONDRIAL-RELATED"/>
    <property type="match status" value="1"/>
</dbReference>
<dbReference type="GO" id="GO:0005737">
    <property type="term" value="C:cytoplasm"/>
    <property type="evidence" value="ECO:0007669"/>
    <property type="project" value="UniProtKB-SubCell"/>
</dbReference>
<dbReference type="PROSITE" id="PS51188">
    <property type="entry name" value="ZF_CR"/>
    <property type="match status" value="1"/>
</dbReference>
<dbReference type="NCBIfam" id="NF010894">
    <property type="entry name" value="PRK14301.1"/>
    <property type="match status" value="1"/>
</dbReference>
<accession>A0A212K0Z4</accession>
<feature type="binding site" evidence="12">
    <location>
        <position position="187"/>
    </location>
    <ligand>
        <name>Zn(2+)</name>
        <dbReference type="ChEBI" id="CHEBI:29105"/>
        <label>2</label>
    </ligand>
</feature>
<evidence type="ECO:0000256" key="13">
    <source>
        <dbReference type="PROSITE-ProRule" id="PRU00546"/>
    </source>
</evidence>
<keyword evidence="2 12" id="KW-0235">DNA replication</keyword>
<keyword evidence="4 12" id="KW-0677">Repeat</keyword>
<dbReference type="InterPro" id="IPR001305">
    <property type="entry name" value="HSP_DnaJ_Cys-rich_dom"/>
</dbReference>
<dbReference type="Gene3D" id="2.60.260.20">
    <property type="entry name" value="Urease metallochaperone UreE, N-terminal domain"/>
    <property type="match status" value="2"/>
</dbReference>
<dbReference type="SUPFAM" id="SSF46565">
    <property type="entry name" value="Chaperone J-domain"/>
    <property type="match status" value="1"/>
</dbReference>
<protein>
    <recommendedName>
        <fullName evidence="11 12">Chaperone protein DnaJ</fullName>
    </recommendedName>
</protein>
<evidence type="ECO:0000256" key="1">
    <source>
        <dbReference type="ARBA" id="ARBA00022490"/>
    </source>
</evidence>
<feature type="binding site" evidence="12">
    <location>
        <position position="162"/>
    </location>
    <ligand>
        <name>Zn(2+)</name>
        <dbReference type="ChEBI" id="CHEBI:29105"/>
        <label>2</label>
    </ligand>
</feature>
<dbReference type="InterPro" id="IPR008971">
    <property type="entry name" value="HSP40/DnaJ_pept-bd"/>
</dbReference>
<evidence type="ECO:0000256" key="11">
    <source>
        <dbReference type="ARBA" id="ARBA00067609"/>
    </source>
</evidence>
<name>A0A212K0Z4_9DELT</name>
<dbReference type="Gene3D" id="1.10.287.110">
    <property type="entry name" value="DnaJ domain"/>
    <property type="match status" value="1"/>
</dbReference>
<feature type="binding site" evidence="12">
    <location>
        <position position="145"/>
    </location>
    <ligand>
        <name>Zn(2+)</name>
        <dbReference type="ChEBI" id="CHEBI:29105"/>
        <label>1</label>
    </ligand>
</feature>
<dbReference type="SUPFAM" id="SSF57938">
    <property type="entry name" value="DnaJ/Hsp40 cysteine-rich domain"/>
    <property type="match status" value="1"/>
</dbReference>
<keyword evidence="3 12" id="KW-0479">Metal-binding</keyword>
<evidence type="ECO:0000313" key="16">
    <source>
        <dbReference type="EMBL" id="SBW05298.1"/>
    </source>
</evidence>
<feature type="binding site" evidence="12">
    <location>
        <position position="201"/>
    </location>
    <ligand>
        <name>Zn(2+)</name>
        <dbReference type="ChEBI" id="CHEBI:29105"/>
        <label>1</label>
    </ligand>
</feature>
<feature type="binding site" evidence="12">
    <location>
        <position position="198"/>
    </location>
    <ligand>
        <name>Zn(2+)</name>
        <dbReference type="ChEBI" id="CHEBI:29105"/>
        <label>1</label>
    </ligand>
</feature>
<sequence length="371" mass="40338">MSMKRDYYEILEVARTASGDEIKRSYRQMALKYHPDRNPGDAEAEQKFKEAAEAYDVLRDPEKRVRYDKFGHEGVNGNGFGPFASNEDIFSHFSDIFGDLFGFSTGRTRTRAQAGANLRYNLTISLRQAAKGDEVSLKIPKKVTCPECSGSGAAPGTSPETCPQCGGAGQVRFSQGFFQISQPCPACHGTGQYIKTPCPRCKGATTIQETRELSVRIPPGVDSGNRLRLRGEGEPGIYGGPPGDLYVVLEVEDDPVFQRDGAHLLLTQDITMVQAALGDSIEVPGLDEPMRMEIPKGTQSGEVFRLAGGGLPIVNTSRKGDLLVEVRVLTPTALSAKQEELLKAFAEAEAEKPLNKAKTMFKKVGKAMGLD</sequence>
<dbReference type="InterPro" id="IPR018253">
    <property type="entry name" value="DnaJ_domain_CS"/>
</dbReference>
<keyword evidence="5 12" id="KW-0863">Zinc-finger</keyword>
<evidence type="ECO:0000256" key="7">
    <source>
        <dbReference type="ARBA" id="ARBA00023016"/>
    </source>
</evidence>
<proteinExistence type="inferred from homology"/>
<dbReference type="SUPFAM" id="SSF49493">
    <property type="entry name" value="HSP40/DnaJ peptide-binding domain"/>
    <property type="match status" value="2"/>
</dbReference>
<dbReference type="CDD" id="cd10747">
    <property type="entry name" value="DnaJ_C"/>
    <property type="match status" value="1"/>
</dbReference>
<dbReference type="Gene3D" id="2.10.230.10">
    <property type="entry name" value="Heat shock protein DnaJ, cysteine-rich domain"/>
    <property type="match status" value="1"/>
</dbReference>
<dbReference type="SMART" id="SM00271">
    <property type="entry name" value="DnaJ"/>
    <property type="match status" value="1"/>
</dbReference>
<dbReference type="EMBL" id="FLUQ01000002">
    <property type="protein sequence ID" value="SBW05298.1"/>
    <property type="molecule type" value="Genomic_DNA"/>
</dbReference>
<dbReference type="PROSITE" id="PS50076">
    <property type="entry name" value="DNAJ_2"/>
    <property type="match status" value="1"/>
</dbReference>
<dbReference type="AlphaFoldDB" id="A0A212K0Z4"/>
<feature type="binding site" evidence="12">
    <location>
        <position position="148"/>
    </location>
    <ligand>
        <name>Zn(2+)</name>
        <dbReference type="ChEBI" id="CHEBI:29105"/>
        <label>1</label>
    </ligand>
</feature>
<feature type="zinc finger region" description="CR-type" evidence="13">
    <location>
        <begin position="132"/>
        <end position="210"/>
    </location>
</feature>
<dbReference type="InterPro" id="IPR001623">
    <property type="entry name" value="DnaJ_domain"/>
</dbReference>
<dbReference type="InterPro" id="IPR012724">
    <property type="entry name" value="DnaJ"/>
</dbReference>
<reference evidence="16" key="1">
    <citation type="submission" date="2016-04" db="EMBL/GenBank/DDBJ databases">
        <authorList>
            <person name="Evans L.H."/>
            <person name="Alamgir A."/>
            <person name="Owens N."/>
            <person name="Weber N.D."/>
            <person name="Virtaneva K."/>
            <person name="Barbian K."/>
            <person name="Babar A."/>
            <person name="Rosenke K."/>
        </authorList>
    </citation>
    <scope>NUCLEOTIDE SEQUENCE</scope>
    <source>
        <strain evidence="16">86</strain>
    </source>
</reference>
<dbReference type="PANTHER" id="PTHR43096:SF48">
    <property type="entry name" value="CHAPERONE PROTEIN DNAJ"/>
    <property type="match status" value="1"/>
</dbReference>
<comment type="function">
    <text evidence="9 12">Participates actively in the response to hyperosmotic and heat shock by preventing the aggregation of stress-denatured proteins and by disaggregating proteins, also in an autonomous, DnaK-independent fashion. Unfolded proteins bind initially to DnaJ; upon interaction with the DnaJ-bound protein, DnaK hydrolyzes its bound ATP, resulting in the formation of a stable complex. GrpE releases ADP from DnaK; ATP binding to DnaK triggers the release of the substrate protein, thus completing the reaction cycle. Several rounds of ATP-dependent interactions between DnaJ, DnaK and GrpE are required for fully efficient folding. Also involved, together with DnaK and GrpE, in the DNA replication of plasmids through activation of initiation proteins.</text>
</comment>
<dbReference type="PRINTS" id="PR00625">
    <property type="entry name" value="JDOMAIN"/>
</dbReference>
<feature type="domain" description="CR-type" evidence="15">
    <location>
        <begin position="132"/>
        <end position="210"/>
    </location>
</feature>
<dbReference type="GO" id="GO:0042026">
    <property type="term" value="P:protein refolding"/>
    <property type="evidence" value="ECO:0007669"/>
    <property type="project" value="TreeGrafter"/>
</dbReference>
<dbReference type="InterPro" id="IPR002939">
    <property type="entry name" value="DnaJ_C"/>
</dbReference>
<dbReference type="Pfam" id="PF00226">
    <property type="entry name" value="DnaJ"/>
    <property type="match status" value="1"/>
</dbReference>
<evidence type="ECO:0000259" key="15">
    <source>
        <dbReference type="PROSITE" id="PS51188"/>
    </source>
</evidence>
<evidence type="ECO:0000256" key="12">
    <source>
        <dbReference type="HAMAP-Rule" id="MF_01152"/>
    </source>
</evidence>
<keyword evidence="1 12" id="KW-0963">Cytoplasm</keyword>
<evidence type="ECO:0000256" key="3">
    <source>
        <dbReference type="ARBA" id="ARBA00022723"/>
    </source>
</evidence>
<dbReference type="GO" id="GO:0031072">
    <property type="term" value="F:heat shock protein binding"/>
    <property type="evidence" value="ECO:0007669"/>
    <property type="project" value="InterPro"/>
</dbReference>
<organism evidence="16">
    <name type="scientific">uncultured delta proteobacterium</name>
    <dbReference type="NCBI Taxonomy" id="34034"/>
    <lineage>
        <taxon>Bacteria</taxon>
        <taxon>Deltaproteobacteria</taxon>
        <taxon>environmental samples</taxon>
    </lineage>
</organism>
<dbReference type="CDD" id="cd10719">
    <property type="entry name" value="DnaJ_zf"/>
    <property type="match status" value="1"/>
</dbReference>
<evidence type="ECO:0000256" key="8">
    <source>
        <dbReference type="ARBA" id="ARBA00023186"/>
    </source>
</evidence>
<evidence type="ECO:0000256" key="5">
    <source>
        <dbReference type="ARBA" id="ARBA00022771"/>
    </source>
</evidence>
<dbReference type="GO" id="GO:0006260">
    <property type="term" value="P:DNA replication"/>
    <property type="evidence" value="ECO:0007669"/>
    <property type="project" value="UniProtKB-KW"/>
</dbReference>
<dbReference type="FunFam" id="2.60.260.20:FF:000005">
    <property type="entry name" value="Chaperone protein dnaJ 1, mitochondrial"/>
    <property type="match status" value="1"/>
</dbReference>
<comment type="cofactor">
    <cofactor evidence="12">
        <name>Zn(2+)</name>
        <dbReference type="ChEBI" id="CHEBI:29105"/>
    </cofactor>
    <text evidence="12">Binds 2 Zn(2+) ions per monomer.</text>
</comment>
<evidence type="ECO:0000256" key="6">
    <source>
        <dbReference type="ARBA" id="ARBA00022833"/>
    </source>
</evidence>
<evidence type="ECO:0000256" key="10">
    <source>
        <dbReference type="ARBA" id="ARBA00061004"/>
    </source>
</evidence>
<feature type="binding site" evidence="12">
    <location>
        <position position="184"/>
    </location>
    <ligand>
        <name>Zn(2+)</name>
        <dbReference type="ChEBI" id="CHEBI:29105"/>
        <label>2</label>
    </ligand>
</feature>
<dbReference type="GO" id="GO:0009408">
    <property type="term" value="P:response to heat"/>
    <property type="evidence" value="ECO:0007669"/>
    <property type="project" value="InterPro"/>
</dbReference>